<keyword evidence="1" id="KW-0808">Transferase</keyword>
<dbReference type="PANTHER" id="PTHR48016:SF56">
    <property type="entry name" value="MAPKK KINASE"/>
    <property type="match status" value="1"/>
</dbReference>
<evidence type="ECO:0000313" key="7">
    <source>
        <dbReference type="Proteomes" id="UP000077266"/>
    </source>
</evidence>
<dbReference type="InterPro" id="IPR050538">
    <property type="entry name" value="MAP_kinase_kinase_kinase"/>
</dbReference>
<keyword evidence="4" id="KW-0067">ATP-binding</keyword>
<reference evidence="6 7" key="1">
    <citation type="journal article" date="2016" name="Mol. Biol. Evol.">
        <title>Comparative Genomics of Early-Diverging Mushroom-Forming Fungi Provides Insights into the Origins of Lignocellulose Decay Capabilities.</title>
        <authorList>
            <person name="Nagy L.G."/>
            <person name="Riley R."/>
            <person name="Tritt A."/>
            <person name="Adam C."/>
            <person name="Daum C."/>
            <person name="Floudas D."/>
            <person name="Sun H."/>
            <person name="Yadav J.S."/>
            <person name="Pangilinan J."/>
            <person name="Larsson K.H."/>
            <person name="Matsuura K."/>
            <person name="Barry K."/>
            <person name="Labutti K."/>
            <person name="Kuo R."/>
            <person name="Ohm R.A."/>
            <person name="Bhattacharya S.S."/>
            <person name="Shirouzu T."/>
            <person name="Yoshinaga Y."/>
            <person name="Martin F.M."/>
            <person name="Grigoriev I.V."/>
            <person name="Hibbett D.S."/>
        </authorList>
    </citation>
    <scope>NUCLEOTIDE SEQUENCE [LARGE SCALE GENOMIC DNA]</scope>
    <source>
        <strain evidence="6 7">HHB12029</strain>
    </source>
</reference>
<evidence type="ECO:0000313" key="6">
    <source>
        <dbReference type="EMBL" id="KZV94967.1"/>
    </source>
</evidence>
<accession>A0A165JKA4</accession>
<dbReference type="GO" id="GO:0000165">
    <property type="term" value="P:MAPK cascade"/>
    <property type="evidence" value="ECO:0007669"/>
    <property type="project" value="UniProtKB-ARBA"/>
</dbReference>
<keyword evidence="2" id="KW-0547">Nucleotide-binding</keyword>
<proteinExistence type="predicted"/>
<evidence type="ECO:0000256" key="3">
    <source>
        <dbReference type="ARBA" id="ARBA00022777"/>
    </source>
</evidence>
<feature type="non-terminal residue" evidence="6">
    <location>
        <position position="92"/>
    </location>
</feature>
<dbReference type="AlphaFoldDB" id="A0A165JKA4"/>
<dbReference type="InterPro" id="IPR008271">
    <property type="entry name" value="Ser/Thr_kinase_AS"/>
</dbReference>
<feature type="domain" description="Protein kinase" evidence="5">
    <location>
        <begin position="1"/>
        <end position="92"/>
    </location>
</feature>
<protein>
    <submittedName>
        <fullName evidence="6">Kinase-like protein</fullName>
    </submittedName>
</protein>
<evidence type="ECO:0000256" key="4">
    <source>
        <dbReference type="ARBA" id="ARBA00022840"/>
    </source>
</evidence>
<dbReference type="InParanoid" id="A0A165JKA4"/>
<sequence>MDVLKGLVYLHGQNVIHADIKGANVLISSDGKALLTDFGVAWSRVKNSVSFTSQRAPRGTFRWMPPEFFDGDTVEYTKPSDIWSYGCLFLEV</sequence>
<dbReference type="PROSITE" id="PS00108">
    <property type="entry name" value="PROTEIN_KINASE_ST"/>
    <property type="match status" value="1"/>
</dbReference>
<dbReference type="Proteomes" id="UP000077266">
    <property type="component" value="Unassembled WGS sequence"/>
</dbReference>
<dbReference type="Gene3D" id="1.10.510.10">
    <property type="entry name" value="Transferase(Phosphotransferase) domain 1"/>
    <property type="match status" value="1"/>
</dbReference>
<evidence type="ECO:0000256" key="2">
    <source>
        <dbReference type="ARBA" id="ARBA00022741"/>
    </source>
</evidence>
<organism evidence="6 7">
    <name type="scientific">Exidia glandulosa HHB12029</name>
    <dbReference type="NCBI Taxonomy" id="1314781"/>
    <lineage>
        <taxon>Eukaryota</taxon>
        <taxon>Fungi</taxon>
        <taxon>Dikarya</taxon>
        <taxon>Basidiomycota</taxon>
        <taxon>Agaricomycotina</taxon>
        <taxon>Agaricomycetes</taxon>
        <taxon>Auriculariales</taxon>
        <taxon>Exidiaceae</taxon>
        <taxon>Exidia</taxon>
    </lineage>
</organism>
<dbReference type="SUPFAM" id="SSF56112">
    <property type="entry name" value="Protein kinase-like (PK-like)"/>
    <property type="match status" value="1"/>
</dbReference>
<keyword evidence="3 6" id="KW-0418">Kinase</keyword>
<keyword evidence="7" id="KW-1185">Reference proteome</keyword>
<gene>
    <name evidence="6" type="ORF">EXIGLDRAFT_644765</name>
</gene>
<dbReference type="EMBL" id="KV425965">
    <property type="protein sequence ID" value="KZV94967.1"/>
    <property type="molecule type" value="Genomic_DNA"/>
</dbReference>
<dbReference type="PANTHER" id="PTHR48016">
    <property type="entry name" value="MAP KINASE KINASE KINASE SSK2-RELATED-RELATED"/>
    <property type="match status" value="1"/>
</dbReference>
<name>A0A165JKA4_EXIGL</name>
<evidence type="ECO:0000256" key="1">
    <source>
        <dbReference type="ARBA" id="ARBA00022679"/>
    </source>
</evidence>
<dbReference type="InterPro" id="IPR000719">
    <property type="entry name" value="Prot_kinase_dom"/>
</dbReference>
<dbReference type="GO" id="GO:0004672">
    <property type="term" value="F:protein kinase activity"/>
    <property type="evidence" value="ECO:0007669"/>
    <property type="project" value="InterPro"/>
</dbReference>
<dbReference type="OrthoDB" id="4062651at2759"/>
<dbReference type="STRING" id="1314781.A0A165JKA4"/>
<evidence type="ECO:0000259" key="5">
    <source>
        <dbReference type="PROSITE" id="PS50011"/>
    </source>
</evidence>
<dbReference type="GO" id="GO:0005524">
    <property type="term" value="F:ATP binding"/>
    <property type="evidence" value="ECO:0007669"/>
    <property type="project" value="UniProtKB-KW"/>
</dbReference>
<dbReference type="PROSITE" id="PS50011">
    <property type="entry name" value="PROTEIN_KINASE_DOM"/>
    <property type="match status" value="1"/>
</dbReference>
<dbReference type="InterPro" id="IPR011009">
    <property type="entry name" value="Kinase-like_dom_sf"/>
</dbReference>
<dbReference type="Pfam" id="PF00069">
    <property type="entry name" value="Pkinase"/>
    <property type="match status" value="1"/>
</dbReference>